<feature type="transmembrane region" description="Helical" evidence="7">
    <location>
        <begin position="28"/>
        <end position="51"/>
    </location>
</feature>
<evidence type="ECO:0000256" key="4">
    <source>
        <dbReference type="ARBA" id="ARBA00022692"/>
    </source>
</evidence>
<dbReference type="PANTHER" id="PTHR34583">
    <property type="entry name" value="ANTIPORTER SUBUNIT MNHC2-RELATED"/>
    <property type="match status" value="1"/>
</dbReference>
<dbReference type="Pfam" id="PF00420">
    <property type="entry name" value="Oxidored_q2"/>
    <property type="match status" value="1"/>
</dbReference>
<dbReference type="GO" id="GO:0005886">
    <property type="term" value="C:plasma membrane"/>
    <property type="evidence" value="ECO:0007669"/>
    <property type="project" value="UniProtKB-SubCell"/>
</dbReference>
<evidence type="ECO:0000313" key="9">
    <source>
        <dbReference type="Proteomes" id="UP000278398"/>
    </source>
</evidence>
<dbReference type="InterPro" id="IPR050601">
    <property type="entry name" value="CPA3_antiporter_subunitC"/>
</dbReference>
<evidence type="ECO:0000256" key="3">
    <source>
        <dbReference type="ARBA" id="ARBA00022475"/>
    </source>
</evidence>
<comment type="similarity">
    <text evidence="2">Belongs to the CPA3 antiporters (TC 2.A.63) subunit C family.</text>
</comment>
<name>A0A429YYE8_9HYPH</name>
<dbReference type="Proteomes" id="UP000278398">
    <property type="component" value="Unassembled WGS sequence"/>
</dbReference>
<keyword evidence="6 7" id="KW-0472">Membrane</keyword>
<organism evidence="8 9">
    <name type="scientific">Aquibium carbonis</name>
    <dbReference type="NCBI Taxonomy" id="2495581"/>
    <lineage>
        <taxon>Bacteria</taxon>
        <taxon>Pseudomonadati</taxon>
        <taxon>Pseudomonadota</taxon>
        <taxon>Alphaproteobacteria</taxon>
        <taxon>Hyphomicrobiales</taxon>
        <taxon>Phyllobacteriaceae</taxon>
        <taxon>Aquibium</taxon>
    </lineage>
</organism>
<feature type="transmembrane region" description="Helical" evidence="7">
    <location>
        <begin position="71"/>
        <end position="96"/>
    </location>
</feature>
<evidence type="ECO:0000256" key="5">
    <source>
        <dbReference type="ARBA" id="ARBA00022989"/>
    </source>
</evidence>
<keyword evidence="9" id="KW-1185">Reference proteome</keyword>
<reference evidence="8 9" key="1">
    <citation type="submission" date="2018-12" db="EMBL/GenBank/DDBJ databases">
        <title>Mesorhizobium carbonis sp. nov., isolated from coal mine water.</title>
        <authorList>
            <person name="Xin W."/>
            <person name="Xu Z."/>
            <person name="Xiang F."/>
            <person name="Zhang J."/>
            <person name="Xi L."/>
            <person name="Liu J."/>
        </authorList>
    </citation>
    <scope>NUCLEOTIDE SEQUENCE [LARGE SCALE GENOMIC DNA]</scope>
    <source>
        <strain evidence="8 9">B2.3</strain>
    </source>
</reference>
<comment type="subcellular location">
    <subcellularLocation>
        <location evidence="1">Cell membrane</location>
        <topology evidence="1">Multi-pass membrane protein</topology>
    </subcellularLocation>
</comment>
<evidence type="ECO:0000256" key="1">
    <source>
        <dbReference type="ARBA" id="ARBA00004651"/>
    </source>
</evidence>
<keyword evidence="3" id="KW-1003">Cell membrane</keyword>
<proteinExistence type="inferred from homology"/>
<evidence type="ECO:0000256" key="6">
    <source>
        <dbReference type="ARBA" id="ARBA00023136"/>
    </source>
</evidence>
<accession>A0A429YYE8</accession>
<dbReference type="EMBL" id="RWKW01000035">
    <property type="protein sequence ID" value="RST86453.1"/>
    <property type="molecule type" value="Genomic_DNA"/>
</dbReference>
<gene>
    <name evidence="8" type="ORF">EJC49_10740</name>
</gene>
<dbReference type="PANTHER" id="PTHR34583:SF2">
    <property type="entry name" value="ANTIPORTER SUBUNIT MNHC2-RELATED"/>
    <property type="match status" value="1"/>
</dbReference>
<protein>
    <submittedName>
        <fullName evidence="8">Cation:proton antiporter</fullName>
    </submittedName>
</protein>
<keyword evidence="5 7" id="KW-1133">Transmembrane helix</keyword>
<dbReference type="RefSeq" id="WP_126699924.1">
    <property type="nucleotide sequence ID" value="NZ_RWKW01000035.1"/>
</dbReference>
<dbReference type="Gene3D" id="1.10.287.3510">
    <property type="match status" value="1"/>
</dbReference>
<evidence type="ECO:0000313" key="8">
    <source>
        <dbReference type="EMBL" id="RST86453.1"/>
    </source>
</evidence>
<feature type="transmembrane region" description="Helical" evidence="7">
    <location>
        <begin position="6"/>
        <end position="21"/>
    </location>
</feature>
<dbReference type="AlphaFoldDB" id="A0A429YYE8"/>
<evidence type="ECO:0000256" key="2">
    <source>
        <dbReference type="ARBA" id="ARBA00010388"/>
    </source>
</evidence>
<keyword evidence="4 7" id="KW-0812">Transmembrane</keyword>
<evidence type="ECO:0000256" key="7">
    <source>
        <dbReference type="SAM" id="Phobius"/>
    </source>
</evidence>
<comment type="caution">
    <text evidence="8">The sequence shown here is derived from an EMBL/GenBank/DDBJ whole genome shotgun (WGS) entry which is preliminary data.</text>
</comment>
<sequence length="128" mass="13464">MNLVYAFAIAAQMGCGVYLLLSRHGVRILLGIVLLSTATNLLIFVAGGLRFTAPPVIEQGMRMLGTETANALPQALILTAIVIGFALVAFAAALMLKTYRSVGSVLTSDHTDAEALGSPFDKEALRDA</sequence>
<dbReference type="InterPro" id="IPR039428">
    <property type="entry name" value="NUOK/Mnh_C1-like"/>
</dbReference>
<dbReference type="OrthoDB" id="9799219at2"/>